<dbReference type="AlphaFoldDB" id="A0A8H5FQL5"/>
<evidence type="ECO:0000256" key="3">
    <source>
        <dbReference type="SAM" id="MobiDB-lite"/>
    </source>
</evidence>
<dbReference type="Gene3D" id="1.10.20.70">
    <property type="entry name" value="Transcription termination and cleavage factor, C-terminal domain"/>
    <property type="match status" value="1"/>
</dbReference>
<dbReference type="PANTHER" id="PTHR45735">
    <property type="entry name" value="CLEAVAGE STIMULATION FACTOR SUBUNIT 2"/>
    <property type="match status" value="1"/>
</dbReference>
<evidence type="ECO:0000256" key="1">
    <source>
        <dbReference type="ARBA" id="ARBA00004123"/>
    </source>
</evidence>
<dbReference type="GO" id="GO:0031124">
    <property type="term" value="P:mRNA 3'-end processing"/>
    <property type="evidence" value="ECO:0007669"/>
    <property type="project" value="InterPro"/>
</dbReference>
<accession>A0A8H5FQL5</accession>
<dbReference type="Proteomes" id="UP000559256">
    <property type="component" value="Unassembled WGS sequence"/>
</dbReference>
<dbReference type="InterPro" id="IPR026896">
    <property type="entry name" value="CSTF_C"/>
</dbReference>
<evidence type="ECO:0000259" key="5">
    <source>
        <dbReference type="Pfam" id="PF14304"/>
    </source>
</evidence>
<keyword evidence="4" id="KW-0472">Membrane</keyword>
<feature type="region of interest" description="Disordered" evidence="3">
    <location>
        <begin position="143"/>
        <end position="237"/>
    </location>
</feature>
<feature type="compositionally biased region" description="Low complexity" evidence="3">
    <location>
        <begin position="219"/>
        <end position="232"/>
    </location>
</feature>
<evidence type="ECO:0000313" key="6">
    <source>
        <dbReference type="EMBL" id="KAF5346000.1"/>
    </source>
</evidence>
<dbReference type="Pfam" id="PF14304">
    <property type="entry name" value="CSTF_C"/>
    <property type="match status" value="1"/>
</dbReference>
<evidence type="ECO:0000256" key="2">
    <source>
        <dbReference type="ARBA" id="ARBA00023242"/>
    </source>
</evidence>
<evidence type="ECO:0000256" key="4">
    <source>
        <dbReference type="SAM" id="Phobius"/>
    </source>
</evidence>
<proteinExistence type="predicted"/>
<dbReference type="GO" id="GO:0003729">
    <property type="term" value="F:mRNA binding"/>
    <property type="evidence" value="ECO:0007669"/>
    <property type="project" value="TreeGrafter"/>
</dbReference>
<dbReference type="EMBL" id="JAACJM010000106">
    <property type="protein sequence ID" value="KAF5346000.1"/>
    <property type="molecule type" value="Genomic_DNA"/>
</dbReference>
<dbReference type="InterPro" id="IPR038192">
    <property type="entry name" value="CSTF_C_sf"/>
</dbReference>
<dbReference type="GO" id="GO:0005847">
    <property type="term" value="C:mRNA cleavage and polyadenylation specificity factor complex"/>
    <property type="evidence" value="ECO:0007669"/>
    <property type="project" value="TreeGrafter"/>
</dbReference>
<dbReference type="OrthoDB" id="272703at2759"/>
<feature type="domain" description="Transcription termination and cleavage factor C-terminal" evidence="5">
    <location>
        <begin position="273"/>
        <end position="307"/>
    </location>
</feature>
<comment type="caution">
    <text evidence="6">The sequence shown here is derived from an EMBL/GenBank/DDBJ whole genome shotgun (WGS) entry which is preliminary data.</text>
</comment>
<feature type="transmembrane region" description="Helical" evidence="4">
    <location>
        <begin position="58"/>
        <end position="77"/>
    </location>
</feature>
<sequence length="310" mass="32853">MTMNRQTCRSSSSSSHWEIRVGFLLVHRLYTRPNHIVQMYSGPGENIMKIIAKNLRKGHVSLLLFTVTSTTSFFVAMSQSLQLAQDQLLELLLQLKRAGPVAAKQILNSQPPIAYALITLMVSMNAISVEAFQKTLADYTAAQTNSSAQQNPSRTTITPTPASSIPPHMQAAQSQYRGGTPPTMSTPPPSTSTPPNAYAQGYNQVGSSGYNQQGGYGRPQGYSQVPSGSGQSSYGGGQGGYGGYGGAGAGSSQQQPTLLASVNPAVLAAIPEEQKAMVVHVLSMSQEQINALPPQDKANIIQLRATLGAS</sequence>
<keyword evidence="4" id="KW-0812">Transmembrane</keyword>
<keyword evidence="7" id="KW-1185">Reference proteome</keyword>
<dbReference type="PANTHER" id="PTHR45735:SF2">
    <property type="entry name" value="CLEAVAGE STIMULATION FACTOR SUBUNIT 2"/>
    <property type="match status" value="1"/>
</dbReference>
<keyword evidence="4" id="KW-1133">Transmembrane helix</keyword>
<evidence type="ECO:0000313" key="7">
    <source>
        <dbReference type="Proteomes" id="UP000559256"/>
    </source>
</evidence>
<gene>
    <name evidence="6" type="ORF">D9758_013868</name>
</gene>
<name>A0A8H5FQL5_9AGAR</name>
<reference evidence="6 7" key="1">
    <citation type="journal article" date="2020" name="ISME J.">
        <title>Uncovering the hidden diversity of litter-decomposition mechanisms in mushroom-forming fungi.</title>
        <authorList>
            <person name="Floudas D."/>
            <person name="Bentzer J."/>
            <person name="Ahren D."/>
            <person name="Johansson T."/>
            <person name="Persson P."/>
            <person name="Tunlid A."/>
        </authorList>
    </citation>
    <scope>NUCLEOTIDE SEQUENCE [LARGE SCALE GENOMIC DNA]</scope>
    <source>
        <strain evidence="6 7">CBS 291.85</strain>
    </source>
</reference>
<organism evidence="6 7">
    <name type="scientific">Tetrapyrgos nigripes</name>
    <dbReference type="NCBI Taxonomy" id="182062"/>
    <lineage>
        <taxon>Eukaryota</taxon>
        <taxon>Fungi</taxon>
        <taxon>Dikarya</taxon>
        <taxon>Basidiomycota</taxon>
        <taxon>Agaricomycotina</taxon>
        <taxon>Agaricomycetes</taxon>
        <taxon>Agaricomycetidae</taxon>
        <taxon>Agaricales</taxon>
        <taxon>Marasmiineae</taxon>
        <taxon>Marasmiaceae</taxon>
        <taxon>Tetrapyrgos</taxon>
    </lineage>
</organism>
<protein>
    <recommendedName>
        <fullName evidence="5">Transcription termination and cleavage factor C-terminal domain-containing protein</fullName>
    </recommendedName>
</protein>
<comment type="subcellular location">
    <subcellularLocation>
        <location evidence="1">Nucleus</location>
    </subcellularLocation>
</comment>
<feature type="compositionally biased region" description="Low complexity" evidence="3">
    <location>
        <begin position="152"/>
        <end position="167"/>
    </location>
</feature>
<keyword evidence="2" id="KW-0539">Nucleus</keyword>